<gene>
    <name evidence="1" type="ORF">H8718_16200</name>
</gene>
<keyword evidence="2" id="KW-1185">Reference proteome</keyword>
<protein>
    <submittedName>
        <fullName evidence="1">Uncharacterized protein</fullName>
    </submittedName>
</protein>
<evidence type="ECO:0000313" key="1">
    <source>
        <dbReference type="EMBL" id="MBC8581059.1"/>
    </source>
</evidence>
<dbReference type="EMBL" id="JACRSY010000036">
    <property type="protein sequence ID" value="MBC8581059.1"/>
    <property type="molecule type" value="Genomic_DNA"/>
</dbReference>
<sequence length="86" mass="10092">MSSLFNDDEAIAWECIKIAQFTNMSYLEVKALPFDEFIMLKRLAQIEGHTKSEQGMEILKDNIRYMCTSPDVDKLREKYGKEEEHV</sequence>
<evidence type="ECO:0000313" key="2">
    <source>
        <dbReference type="Proteomes" id="UP000655830"/>
    </source>
</evidence>
<dbReference type="RefSeq" id="WP_249333779.1">
    <property type="nucleotide sequence ID" value="NZ_JACRSY010000036.1"/>
</dbReference>
<dbReference type="Proteomes" id="UP000655830">
    <property type="component" value="Unassembled WGS sequence"/>
</dbReference>
<reference evidence="1" key="1">
    <citation type="submission" date="2020-08" db="EMBL/GenBank/DDBJ databases">
        <title>Genome public.</title>
        <authorList>
            <person name="Liu C."/>
            <person name="Sun Q."/>
        </authorList>
    </citation>
    <scope>NUCLEOTIDE SEQUENCE</scope>
    <source>
        <strain evidence="1">NSJ-12</strain>
    </source>
</reference>
<organism evidence="1 2">
    <name type="scientific">Zhenhengia yiwuensis</name>
    <dbReference type="NCBI Taxonomy" id="2763666"/>
    <lineage>
        <taxon>Bacteria</taxon>
        <taxon>Bacillati</taxon>
        <taxon>Bacillota</taxon>
        <taxon>Clostridia</taxon>
        <taxon>Lachnospirales</taxon>
        <taxon>Lachnospiraceae</taxon>
        <taxon>Zhenhengia</taxon>
    </lineage>
</organism>
<proteinExistence type="predicted"/>
<dbReference type="AlphaFoldDB" id="A0A926EIL3"/>
<comment type="caution">
    <text evidence="1">The sequence shown here is derived from an EMBL/GenBank/DDBJ whole genome shotgun (WGS) entry which is preliminary data.</text>
</comment>
<accession>A0A926EIL3</accession>
<name>A0A926EIL3_9FIRM</name>